<evidence type="ECO:0000313" key="4">
    <source>
        <dbReference type="EMBL" id="JAT09452.1"/>
    </source>
</evidence>
<sequence>NPRRPFAPNSRQPLALNNRQPLAPNPRQPLKSNSSRPSQSFDKPKNETFFGNLRGSHKKTSDGKQKTVKSSTNQLHNGGNSNEILSSHKRPQINSKPGNRKSTPKTIKDGILNAQKLSDILVQMANNTFKGSIKDVTSSLVNFQPDSENISTFINLLDELRKFCATETTYKRNILESVVHKKFLQSVQTFMLNNFKDCSKTEDGNENFRNFFLAFGKLSRSAIEVLPCRYLFSLKSAFTLMKAVVTRLGVKMNVENESVELAELILMAETSKKEECEREVTAEEINEIKSMTILPTEKDLYDKPPELRKNIVEGAYESVGHYITVQFNLLHEDFVAPLRAGITEYLSSNWGTQRKQSGVYFYHQVKILDASLDSGKLGHVIKLDKKVKWEMVSKFFIFGSLLLFTTNSFNSFFLGTVIEVDNKEQTIIVKLNEMHNDVCDNIYAEEYLVAASKVFFEPYLHVLTALQKMTAEEFPMEKYIVRVNPESKVPAYIVELDLTRYEMFGMNQVNILESPWPKLSIQFNESQHRAFQAALTSEFVAIQGPPGTGKTFLGLQIVETLLDNVPIDTPILIVCYKNHALDQFLEGISNKTQKI</sequence>
<reference evidence="4" key="1">
    <citation type="submission" date="2015-11" db="EMBL/GenBank/DDBJ databases">
        <title>De novo transcriptome assembly of four potential Pierce s Disease insect vectors from Arizona vineyards.</title>
        <authorList>
            <person name="Tassone E.E."/>
        </authorList>
    </citation>
    <scope>NUCLEOTIDE SEQUENCE</scope>
</reference>
<dbReference type="InterPro" id="IPR045055">
    <property type="entry name" value="DNA2/NAM7-like"/>
</dbReference>
<feature type="domain" description="ZNFX1" evidence="3">
    <location>
        <begin position="355"/>
        <end position="433"/>
    </location>
</feature>
<feature type="non-terminal residue" evidence="4">
    <location>
        <position position="1"/>
    </location>
</feature>
<evidence type="ECO:0000256" key="1">
    <source>
        <dbReference type="SAM" id="MobiDB-lite"/>
    </source>
</evidence>
<dbReference type="InterPro" id="IPR041677">
    <property type="entry name" value="DNA2/NAM7_AAA_11"/>
</dbReference>
<accession>A0A1B6KDB6</accession>
<dbReference type="PANTHER" id="PTHR10887">
    <property type="entry name" value="DNA2/NAM7 HELICASE FAMILY"/>
    <property type="match status" value="1"/>
</dbReference>
<feature type="compositionally biased region" description="Polar residues" evidence="1">
    <location>
        <begin position="30"/>
        <end position="41"/>
    </location>
</feature>
<dbReference type="Pfam" id="PF25396">
    <property type="entry name" value="ZNFX1"/>
    <property type="match status" value="1"/>
</dbReference>
<dbReference type="GO" id="GO:0031380">
    <property type="term" value="C:nuclear RNA-directed RNA polymerase complex"/>
    <property type="evidence" value="ECO:0007669"/>
    <property type="project" value="TreeGrafter"/>
</dbReference>
<gene>
    <name evidence="4" type="ORF">g.40753</name>
</gene>
<dbReference type="EMBL" id="GEBQ01030525">
    <property type="protein sequence ID" value="JAT09452.1"/>
    <property type="molecule type" value="Transcribed_RNA"/>
</dbReference>
<evidence type="ECO:0000259" key="2">
    <source>
        <dbReference type="Pfam" id="PF13086"/>
    </source>
</evidence>
<dbReference type="AlphaFoldDB" id="A0A1B6KDB6"/>
<feature type="non-terminal residue" evidence="4">
    <location>
        <position position="595"/>
    </location>
</feature>
<feature type="domain" description="DNA2/NAM7 helicase helicase" evidence="2">
    <location>
        <begin position="522"/>
        <end position="590"/>
    </location>
</feature>
<feature type="region of interest" description="Disordered" evidence="1">
    <location>
        <begin position="1"/>
        <end position="106"/>
    </location>
</feature>
<dbReference type="InterPro" id="IPR027417">
    <property type="entry name" value="P-loop_NTPase"/>
</dbReference>
<name>A0A1B6KDB6_9HEMI</name>
<dbReference type="InterPro" id="IPR057373">
    <property type="entry name" value="ZNFX1"/>
</dbReference>
<feature type="compositionally biased region" description="Polar residues" evidence="1">
    <location>
        <begin position="9"/>
        <end position="20"/>
    </location>
</feature>
<proteinExistence type="predicted"/>
<dbReference type="SUPFAM" id="SSF52540">
    <property type="entry name" value="P-loop containing nucleoside triphosphate hydrolases"/>
    <property type="match status" value="1"/>
</dbReference>
<dbReference type="Gene3D" id="3.40.50.300">
    <property type="entry name" value="P-loop containing nucleotide triphosphate hydrolases"/>
    <property type="match status" value="1"/>
</dbReference>
<dbReference type="Pfam" id="PF13086">
    <property type="entry name" value="AAA_11"/>
    <property type="match status" value="1"/>
</dbReference>
<dbReference type="GO" id="GO:0031048">
    <property type="term" value="P:regulatory ncRNA-mediated heterochromatin formation"/>
    <property type="evidence" value="ECO:0007669"/>
    <property type="project" value="TreeGrafter"/>
</dbReference>
<dbReference type="PANTHER" id="PTHR10887:SF341">
    <property type="entry name" value="NFX1-TYPE ZINC FINGER-CONTAINING PROTEIN 1"/>
    <property type="match status" value="1"/>
</dbReference>
<organism evidence="4">
    <name type="scientific">Graphocephala atropunctata</name>
    <dbReference type="NCBI Taxonomy" id="36148"/>
    <lineage>
        <taxon>Eukaryota</taxon>
        <taxon>Metazoa</taxon>
        <taxon>Ecdysozoa</taxon>
        <taxon>Arthropoda</taxon>
        <taxon>Hexapoda</taxon>
        <taxon>Insecta</taxon>
        <taxon>Pterygota</taxon>
        <taxon>Neoptera</taxon>
        <taxon>Paraneoptera</taxon>
        <taxon>Hemiptera</taxon>
        <taxon>Auchenorrhyncha</taxon>
        <taxon>Membracoidea</taxon>
        <taxon>Cicadellidae</taxon>
        <taxon>Cicadellinae</taxon>
        <taxon>Cicadellini</taxon>
        <taxon>Graphocephala</taxon>
    </lineage>
</organism>
<protein>
    <submittedName>
        <fullName evidence="4">Uncharacterized protein</fullName>
    </submittedName>
</protein>
<evidence type="ECO:0000259" key="3">
    <source>
        <dbReference type="Pfam" id="PF25396"/>
    </source>
</evidence>
<dbReference type="GO" id="GO:0004386">
    <property type="term" value="F:helicase activity"/>
    <property type="evidence" value="ECO:0007669"/>
    <property type="project" value="InterPro"/>
</dbReference>
<feature type="compositionally biased region" description="Polar residues" evidence="1">
    <location>
        <begin position="68"/>
        <end position="85"/>
    </location>
</feature>